<feature type="signal peptide" evidence="1">
    <location>
        <begin position="1"/>
        <end position="20"/>
    </location>
</feature>
<dbReference type="EMBL" id="VORB01000002">
    <property type="protein sequence ID" value="TXC81977.1"/>
    <property type="molecule type" value="Genomic_DNA"/>
</dbReference>
<dbReference type="Proteomes" id="UP000321168">
    <property type="component" value="Unassembled WGS sequence"/>
</dbReference>
<evidence type="ECO:0000256" key="1">
    <source>
        <dbReference type="SAM" id="SignalP"/>
    </source>
</evidence>
<accession>A0A5C6V9V7</accession>
<protein>
    <submittedName>
        <fullName evidence="2">DUF4197 domain-containing protein</fullName>
    </submittedName>
</protein>
<reference evidence="2 3" key="1">
    <citation type="submission" date="2019-08" db="EMBL/GenBank/DDBJ databases">
        <title>Genome of Luteibaculum oceani JCM 18817.</title>
        <authorList>
            <person name="Bowman J.P."/>
        </authorList>
    </citation>
    <scope>NUCLEOTIDE SEQUENCE [LARGE SCALE GENOMIC DNA]</scope>
    <source>
        <strain evidence="2 3">JCM 18817</strain>
    </source>
</reference>
<organism evidence="2 3">
    <name type="scientific">Luteibaculum oceani</name>
    <dbReference type="NCBI Taxonomy" id="1294296"/>
    <lineage>
        <taxon>Bacteria</taxon>
        <taxon>Pseudomonadati</taxon>
        <taxon>Bacteroidota</taxon>
        <taxon>Flavobacteriia</taxon>
        <taxon>Flavobacteriales</taxon>
        <taxon>Luteibaculaceae</taxon>
        <taxon>Luteibaculum</taxon>
    </lineage>
</organism>
<dbReference type="OrthoDB" id="5292580at2"/>
<dbReference type="RefSeq" id="WP_147013043.1">
    <property type="nucleotide sequence ID" value="NZ_VORB01000002.1"/>
</dbReference>
<name>A0A5C6V9V7_9FLAO</name>
<sequence length="232" mass="25573">MNNKILFSIGALLLSTAVFGQLGNLSGAADKARNWFNQNNYGVENLHAALNEFSDATISKLAVENAFKGDSKIYIPLPSQYNNLKKTVTRFGGEQMVSRIEDQLNAAAEKTIELAKPHLVSAISKMELNDAIGLAGKQKGFTNYLEGKSALGISNSLEPEVKAYLESTGTYNLLNEFFAYYKKFAGFFGRRIPNGPTLESYVAEKAVDGLFLKLGQKEAKFREEKLPPVFNK</sequence>
<comment type="caution">
    <text evidence="2">The sequence shown here is derived from an EMBL/GenBank/DDBJ whole genome shotgun (WGS) entry which is preliminary data.</text>
</comment>
<evidence type="ECO:0000313" key="3">
    <source>
        <dbReference type="Proteomes" id="UP000321168"/>
    </source>
</evidence>
<dbReference type="Pfam" id="PF13852">
    <property type="entry name" value="DUF4197"/>
    <property type="match status" value="1"/>
</dbReference>
<feature type="chain" id="PRO_5022664811" evidence="1">
    <location>
        <begin position="21"/>
        <end position="232"/>
    </location>
</feature>
<dbReference type="AlphaFoldDB" id="A0A5C6V9V7"/>
<evidence type="ECO:0000313" key="2">
    <source>
        <dbReference type="EMBL" id="TXC81977.1"/>
    </source>
</evidence>
<keyword evidence="3" id="KW-1185">Reference proteome</keyword>
<keyword evidence="1" id="KW-0732">Signal</keyword>
<gene>
    <name evidence="2" type="ORF">FRX97_02485</name>
</gene>
<proteinExistence type="predicted"/>
<dbReference type="InterPro" id="IPR025245">
    <property type="entry name" value="DUF4197"/>
</dbReference>